<dbReference type="EMBL" id="JAGINW010000001">
    <property type="protein sequence ID" value="MBP2327828.1"/>
    <property type="molecule type" value="Genomic_DNA"/>
</dbReference>
<dbReference type="Proteomes" id="UP001519332">
    <property type="component" value="Unassembled WGS sequence"/>
</dbReference>
<sequence length="126" mass="13668">MFRRLLSLGLMGLFLASVVSVPAAASATEAVAKADVGILSKTVPNCDGRWEEFRRNGNILEHRWQYSAGGSWSGWASLGGVSISSPWNEFLSDGRARVCRFDIGFVGYCRTQSAPGQGPWTAWARA</sequence>
<feature type="signal peptide" evidence="1">
    <location>
        <begin position="1"/>
        <end position="25"/>
    </location>
</feature>
<keyword evidence="1" id="KW-0732">Signal</keyword>
<evidence type="ECO:0000256" key="1">
    <source>
        <dbReference type="SAM" id="SignalP"/>
    </source>
</evidence>
<proteinExistence type="predicted"/>
<protein>
    <recommendedName>
        <fullName evidence="2">PLL-like beta propeller domain-containing protein</fullName>
    </recommendedName>
</protein>
<dbReference type="InterPro" id="IPR058502">
    <property type="entry name" value="PLL-like_beta-prop"/>
</dbReference>
<evidence type="ECO:0000313" key="4">
    <source>
        <dbReference type="Proteomes" id="UP001519332"/>
    </source>
</evidence>
<accession>A0ABS4TTV0</accession>
<feature type="chain" id="PRO_5046704860" description="PLL-like beta propeller domain-containing protein" evidence="1">
    <location>
        <begin position="26"/>
        <end position="126"/>
    </location>
</feature>
<feature type="domain" description="PLL-like beta propeller" evidence="2">
    <location>
        <begin position="37"/>
        <end position="124"/>
    </location>
</feature>
<comment type="caution">
    <text evidence="3">The sequence shown here is derived from an EMBL/GenBank/DDBJ whole genome shotgun (WGS) entry which is preliminary data.</text>
</comment>
<gene>
    <name evidence="3" type="ORF">JOF56_008213</name>
</gene>
<dbReference type="Pfam" id="PF26607">
    <property type="entry name" value="DUF8189"/>
    <property type="match status" value="1"/>
</dbReference>
<evidence type="ECO:0000313" key="3">
    <source>
        <dbReference type="EMBL" id="MBP2327828.1"/>
    </source>
</evidence>
<name>A0ABS4TTV0_9PSEU</name>
<reference evidence="3 4" key="1">
    <citation type="submission" date="2021-03" db="EMBL/GenBank/DDBJ databases">
        <title>Sequencing the genomes of 1000 actinobacteria strains.</title>
        <authorList>
            <person name="Klenk H.-P."/>
        </authorList>
    </citation>
    <scope>NUCLEOTIDE SEQUENCE [LARGE SCALE GENOMIC DNA]</scope>
    <source>
        <strain evidence="3 4">DSM 46670</strain>
    </source>
</reference>
<organism evidence="3 4">
    <name type="scientific">Kibdelosporangium banguiense</name>
    <dbReference type="NCBI Taxonomy" id="1365924"/>
    <lineage>
        <taxon>Bacteria</taxon>
        <taxon>Bacillati</taxon>
        <taxon>Actinomycetota</taxon>
        <taxon>Actinomycetes</taxon>
        <taxon>Pseudonocardiales</taxon>
        <taxon>Pseudonocardiaceae</taxon>
        <taxon>Kibdelosporangium</taxon>
    </lineage>
</organism>
<keyword evidence="4" id="KW-1185">Reference proteome</keyword>
<dbReference type="RefSeq" id="WP_209644915.1">
    <property type="nucleotide sequence ID" value="NZ_JAGINW010000001.1"/>
</dbReference>
<evidence type="ECO:0000259" key="2">
    <source>
        <dbReference type="Pfam" id="PF26607"/>
    </source>
</evidence>